<sequence length="70" mass="8696">MDDLKNDLKYLSDIYGWGIEDKKEIWLATKDNPEMQEYWSRLASAYRQGYFPAKQNHYMRLMEWERRQML</sequence>
<protein>
    <submittedName>
        <fullName evidence="1">Uncharacterized protein</fullName>
    </submittedName>
</protein>
<comment type="caution">
    <text evidence="1">The sequence shown here is derived from an EMBL/GenBank/DDBJ whole genome shotgun (WGS) entry which is preliminary data.</text>
</comment>
<organism evidence="1 2">
    <name type="scientific">Oxalobacter paraformigenes</name>
    <dbReference type="NCBI Taxonomy" id="556268"/>
    <lineage>
        <taxon>Bacteria</taxon>
        <taxon>Pseudomonadati</taxon>
        <taxon>Pseudomonadota</taxon>
        <taxon>Betaproteobacteria</taxon>
        <taxon>Burkholderiales</taxon>
        <taxon>Oxalobacteraceae</taxon>
        <taxon>Oxalobacter</taxon>
    </lineage>
</organism>
<dbReference type="HOGENOM" id="CLU_2754034_0_0_4"/>
<evidence type="ECO:0000313" key="1">
    <source>
        <dbReference type="EMBL" id="EEO27162.1"/>
    </source>
</evidence>
<keyword evidence="2" id="KW-1185">Reference proteome</keyword>
<accession>C3X1S6</accession>
<reference evidence="1" key="1">
    <citation type="submission" date="2011-10" db="EMBL/GenBank/DDBJ databases">
        <title>The Genome Sequence of Oxalobacter formigenes HOxBLS.</title>
        <authorList>
            <consortium name="The Broad Institute Genome Sequencing Platform"/>
            <person name="Earl A."/>
            <person name="Ward D."/>
            <person name="Feldgarden M."/>
            <person name="Gevers D."/>
            <person name="Allison M.J."/>
            <person name="Humphrey S."/>
            <person name="Young S.K."/>
            <person name="Zeng Q."/>
            <person name="Gargeya S."/>
            <person name="Fitzgerald M."/>
            <person name="Haas B."/>
            <person name="Abouelleil A."/>
            <person name="Alvarado L."/>
            <person name="Arachchi H.M."/>
            <person name="Berlin A."/>
            <person name="Brown A."/>
            <person name="Chapman S.B."/>
            <person name="Chen Z."/>
            <person name="Dunbar C."/>
            <person name="Freedman E."/>
            <person name="Gearin G."/>
            <person name="Goldberg J."/>
            <person name="Griggs A."/>
            <person name="Gujja S."/>
            <person name="Heiman D."/>
            <person name="Howarth C."/>
            <person name="Larson L."/>
            <person name="Lui A."/>
            <person name="MacDonald P.J.P."/>
            <person name="Montmayeur A."/>
            <person name="Murphy C."/>
            <person name="Neiman D."/>
            <person name="Pearson M."/>
            <person name="Priest M."/>
            <person name="Roberts A."/>
            <person name="Saif S."/>
            <person name="Shea T."/>
            <person name="Shenoy N."/>
            <person name="Sisk P."/>
            <person name="Stolte C."/>
            <person name="Sykes S."/>
            <person name="Wortman J."/>
            <person name="Nusbaum C."/>
            <person name="Birren B."/>
        </authorList>
    </citation>
    <scope>NUCLEOTIDE SEQUENCE [LARGE SCALE GENOMIC DNA]</scope>
    <source>
        <strain evidence="1">HOxBLS</strain>
    </source>
</reference>
<evidence type="ECO:0000313" key="2">
    <source>
        <dbReference type="Proteomes" id="UP000003973"/>
    </source>
</evidence>
<dbReference type="Proteomes" id="UP000003973">
    <property type="component" value="Unassembled WGS sequence"/>
</dbReference>
<name>C3X1S6_9BURK</name>
<gene>
    <name evidence="1" type="ORF">OFAG_00315</name>
</gene>
<dbReference type="AlphaFoldDB" id="C3X1S6"/>
<dbReference type="RefSeq" id="WP_005876030.1">
    <property type="nucleotide sequence ID" value="NZ_CABMNL010000001.1"/>
</dbReference>
<proteinExistence type="predicted"/>
<dbReference type="EMBL" id="ACDP02000029">
    <property type="protein sequence ID" value="EEO27162.1"/>
    <property type="molecule type" value="Genomic_DNA"/>
</dbReference>